<proteinExistence type="predicted"/>
<evidence type="ECO:0000313" key="1">
    <source>
        <dbReference type="EMBL" id="MDR4327012.1"/>
    </source>
</evidence>
<evidence type="ECO:0000313" key="4">
    <source>
        <dbReference type="Proteomes" id="UP001248134"/>
    </source>
</evidence>
<accession>A0AAJ2DNC9</accession>
<dbReference type="RefSeq" id="WP_003207881.1">
    <property type="nucleotide sequence ID" value="NZ_CM000744.1"/>
</dbReference>
<dbReference type="AlphaFoldDB" id="A0AAJ2DNC9"/>
<comment type="caution">
    <text evidence="1">The sequence shown here is derived from an EMBL/GenBank/DDBJ whole genome shotgun (WGS) entry which is preliminary data.</text>
</comment>
<reference evidence="2 3" key="1">
    <citation type="submission" date="2017-09" db="EMBL/GenBank/DDBJ databases">
        <title>Large-scale bioinformatics analysis of Bacillus genomes uncovers conserved roles of natural products in bacterial physiology.</title>
        <authorList>
            <consortium name="Agbiome Team Llc"/>
            <person name="Bleich R.M."/>
            <person name="Grubbs K.J."/>
            <person name="Santa Maria K.C."/>
            <person name="Allen S.E."/>
            <person name="Farag S."/>
            <person name="Shank E.A."/>
            <person name="Bowers A."/>
        </authorList>
    </citation>
    <scope>NUCLEOTIDE SEQUENCE [LARGE SCALE GENOMIC DNA]</scope>
    <source>
        <strain evidence="2 3">AFS037265</strain>
    </source>
</reference>
<reference evidence="1" key="2">
    <citation type="submission" date="2019-07" db="EMBL/GenBank/DDBJ databases">
        <title>Phylogenomic Reclassification of ATCC Bacillus Strains and Various Taxa within the Genus Bacillus.</title>
        <authorList>
            <person name="Riojas M.A."/>
            <person name="Frank A.M."/>
            <person name="Fenn S.L."/>
            <person name="King S.P."/>
            <person name="Brower S.M."/>
            <person name="Hazbon M.H."/>
        </authorList>
    </citation>
    <scope>NUCLEOTIDE SEQUENCE</scope>
    <source>
        <strain evidence="1">NR-12239</strain>
    </source>
</reference>
<sequence>MGYDSLIGTLIKYEDSEMILEWKSGLRIIGELDTVFETDNGLDDDDINYTEYDAAAFKVNSILSHPTTNPDSVYNWLIQEKGSLVEISLYDDPPSAVFLADGKRVWEREIYK</sequence>
<protein>
    <submittedName>
        <fullName evidence="1">Uncharacterized protein</fullName>
    </submittedName>
</protein>
<evidence type="ECO:0000313" key="3">
    <source>
        <dbReference type="Proteomes" id="UP000221918"/>
    </source>
</evidence>
<dbReference type="Proteomes" id="UP000221918">
    <property type="component" value="Unassembled WGS sequence"/>
</dbReference>
<gene>
    <name evidence="2" type="ORF">COF81_10420</name>
    <name evidence="1" type="ORF">FOS08_14065</name>
</gene>
<evidence type="ECO:0000313" key="2">
    <source>
        <dbReference type="EMBL" id="PHE99370.1"/>
    </source>
</evidence>
<dbReference type="EMBL" id="NUTL01000040">
    <property type="protein sequence ID" value="PHE99370.1"/>
    <property type="molecule type" value="Genomic_DNA"/>
</dbReference>
<name>A0AAJ2DNC9_9BACI</name>
<dbReference type="Proteomes" id="UP001248134">
    <property type="component" value="Unassembled WGS sequence"/>
</dbReference>
<organism evidence="1 4">
    <name type="scientific">Bacillus pseudomycoides</name>
    <dbReference type="NCBI Taxonomy" id="64104"/>
    <lineage>
        <taxon>Bacteria</taxon>
        <taxon>Bacillati</taxon>
        <taxon>Bacillota</taxon>
        <taxon>Bacilli</taxon>
        <taxon>Bacillales</taxon>
        <taxon>Bacillaceae</taxon>
        <taxon>Bacillus</taxon>
        <taxon>Bacillus cereus group</taxon>
    </lineage>
</organism>
<dbReference type="EMBL" id="VLYX01000012">
    <property type="protein sequence ID" value="MDR4327012.1"/>
    <property type="molecule type" value="Genomic_DNA"/>
</dbReference>